<comment type="similarity">
    <text evidence="1">Belongs to the peptidase C1 family.</text>
</comment>
<dbReference type="SUPFAM" id="SSF54001">
    <property type="entry name" value="Cysteine proteinases"/>
    <property type="match status" value="1"/>
</dbReference>
<dbReference type="InterPro" id="IPR013128">
    <property type="entry name" value="Peptidase_C1A"/>
</dbReference>
<accession>A0A914YLX5</accession>
<dbReference type="PANTHER" id="PTHR12411">
    <property type="entry name" value="CYSTEINE PROTEASE FAMILY C1-RELATED"/>
    <property type="match status" value="1"/>
</dbReference>
<dbReference type="InterPro" id="IPR038765">
    <property type="entry name" value="Papain-like_cys_pep_sf"/>
</dbReference>
<proteinExistence type="inferred from homology"/>
<evidence type="ECO:0000256" key="2">
    <source>
        <dbReference type="ARBA" id="ARBA00022670"/>
    </source>
</evidence>
<dbReference type="InterPro" id="IPR000668">
    <property type="entry name" value="Peptidase_C1A_C"/>
</dbReference>
<sequence>MEEPDSSEEVSDDDTTPVLSRDTFVLDDYRKMKIDYSAEQLSGQTLVDYVNRRQNLWTARLNEKFNSYSDRVKWGLMGVNNVFNSIKAKKHQSSTRLLDMEIPKNFDSRENWPNCQSIKAVRDQSSCGSCWAFGAVEAMSDRICIASKGKLQVTLSADDLLSCCHMCGFGCNVRLILSHYCNHFELN</sequence>
<keyword evidence="2" id="KW-0645">Protease</keyword>
<dbReference type="Proteomes" id="UP000887577">
    <property type="component" value="Unplaced"/>
</dbReference>
<evidence type="ECO:0000256" key="4">
    <source>
        <dbReference type="ARBA" id="ARBA00022807"/>
    </source>
</evidence>
<evidence type="ECO:0000256" key="1">
    <source>
        <dbReference type="ARBA" id="ARBA00008455"/>
    </source>
</evidence>
<dbReference type="InterPro" id="IPR000169">
    <property type="entry name" value="Pept_cys_AS"/>
</dbReference>
<dbReference type="PROSITE" id="PS00139">
    <property type="entry name" value="THIOL_PROTEASE_CYS"/>
    <property type="match status" value="1"/>
</dbReference>
<evidence type="ECO:0000313" key="6">
    <source>
        <dbReference type="Proteomes" id="UP000887577"/>
    </source>
</evidence>
<protein>
    <submittedName>
        <fullName evidence="7">Peptidase C1A papain C-terminal domain-containing protein</fullName>
    </submittedName>
</protein>
<dbReference type="Gene3D" id="3.90.70.10">
    <property type="entry name" value="Cysteine proteinases"/>
    <property type="match status" value="1"/>
</dbReference>
<evidence type="ECO:0000259" key="5">
    <source>
        <dbReference type="Pfam" id="PF00112"/>
    </source>
</evidence>
<dbReference type="WBParaSite" id="PSU_v2.g18318.t1">
    <property type="protein sequence ID" value="PSU_v2.g18318.t1"/>
    <property type="gene ID" value="PSU_v2.g18318"/>
</dbReference>
<keyword evidence="6" id="KW-1185">Reference proteome</keyword>
<reference evidence="7" key="1">
    <citation type="submission" date="2022-11" db="UniProtKB">
        <authorList>
            <consortium name="WormBaseParasite"/>
        </authorList>
    </citation>
    <scope>IDENTIFICATION</scope>
</reference>
<name>A0A914YLX5_9BILA</name>
<evidence type="ECO:0000313" key="7">
    <source>
        <dbReference type="WBParaSite" id="PSU_v2.g18318.t1"/>
    </source>
</evidence>
<evidence type="ECO:0000256" key="3">
    <source>
        <dbReference type="ARBA" id="ARBA00022801"/>
    </source>
</evidence>
<dbReference type="GO" id="GO:0006508">
    <property type="term" value="P:proteolysis"/>
    <property type="evidence" value="ECO:0007669"/>
    <property type="project" value="UniProtKB-KW"/>
</dbReference>
<feature type="domain" description="Peptidase C1A papain C-terminal" evidence="5">
    <location>
        <begin position="102"/>
        <end position="173"/>
    </location>
</feature>
<dbReference type="GO" id="GO:0008234">
    <property type="term" value="F:cysteine-type peptidase activity"/>
    <property type="evidence" value="ECO:0007669"/>
    <property type="project" value="UniProtKB-KW"/>
</dbReference>
<dbReference type="Pfam" id="PF00112">
    <property type="entry name" value="Peptidase_C1"/>
    <property type="match status" value="1"/>
</dbReference>
<keyword evidence="4" id="KW-0788">Thiol protease</keyword>
<dbReference type="AlphaFoldDB" id="A0A914YLX5"/>
<organism evidence="6 7">
    <name type="scientific">Panagrolaimus superbus</name>
    <dbReference type="NCBI Taxonomy" id="310955"/>
    <lineage>
        <taxon>Eukaryota</taxon>
        <taxon>Metazoa</taxon>
        <taxon>Ecdysozoa</taxon>
        <taxon>Nematoda</taxon>
        <taxon>Chromadorea</taxon>
        <taxon>Rhabditida</taxon>
        <taxon>Tylenchina</taxon>
        <taxon>Panagrolaimomorpha</taxon>
        <taxon>Panagrolaimoidea</taxon>
        <taxon>Panagrolaimidae</taxon>
        <taxon>Panagrolaimus</taxon>
    </lineage>
</organism>
<keyword evidence="3" id="KW-0378">Hydrolase</keyword>